<evidence type="ECO:0000256" key="1">
    <source>
        <dbReference type="ARBA" id="ARBA00004651"/>
    </source>
</evidence>
<dbReference type="SUPFAM" id="SSF50182">
    <property type="entry name" value="Sm-like ribonucleoproteins"/>
    <property type="match status" value="1"/>
</dbReference>
<dbReference type="InterPro" id="IPR045275">
    <property type="entry name" value="MscS_archaea/bacteria_type"/>
</dbReference>
<proteinExistence type="inferred from homology"/>
<keyword evidence="7" id="KW-0407">Ion channel</keyword>
<evidence type="ECO:0000256" key="2">
    <source>
        <dbReference type="ARBA" id="ARBA00008017"/>
    </source>
</evidence>
<evidence type="ECO:0000259" key="12">
    <source>
        <dbReference type="Pfam" id="PF21082"/>
    </source>
</evidence>
<dbReference type="GeneID" id="67181901"/>
<feature type="region of interest" description="Disordered" evidence="9">
    <location>
        <begin position="574"/>
        <end position="605"/>
    </location>
</feature>
<feature type="chain" id="PRO_5003151640" description="Small-conductance mechanosensitive channel" evidence="10">
    <location>
        <begin position="19"/>
        <end position="605"/>
    </location>
</feature>
<feature type="transmembrane region" description="Helical" evidence="7">
    <location>
        <begin position="319"/>
        <end position="340"/>
    </location>
</feature>
<feature type="domain" description="Mechanosensitive ion channel MscS" evidence="11">
    <location>
        <begin position="407"/>
        <end position="473"/>
    </location>
</feature>
<comment type="subcellular location">
    <subcellularLocation>
        <location evidence="7">Cell inner membrane</location>
        <topology evidence="7">Multi-pass membrane protein</topology>
    </subcellularLocation>
    <subcellularLocation>
        <location evidence="1">Cell membrane</location>
        <topology evidence="1">Multi-pass membrane protein</topology>
    </subcellularLocation>
</comment>
<keyword evidence="7" id="KW-0997">Cell inner membrane</keyword>
<evidence type="ECO:0000256" key="5">
    <source>
        <dbReference type="ARBA" id="ARBA00022989"/>
    </source>
</evidence>
<keyword evidence="7" id="KW-0406">Ion transport</keyword>
<dbReference type="InterPro" id="IPR049142">
    <property type="entry name" value="MS_channel_1st"/>
</dbReference>
<organism evidence="14 15">
    <name type="scientific">Ferrimonas balearica (strain DSM 9799 / CCM 4581 / KCTC 23876 / PAT)</name>
    <dbReference type="NCBI Taxonomy" id="550540"/>
    <lineage>
        <taxon>Bacteria</taxon>
        <taxon>Pseudomonadati</taxon>
        <taxon>Pseudomonadota</taxon>
        <taxon>Gammaproteobacteria</taxon>
        <taxon>Alteromonadales</taxon>
        <taxon>Ferrimonadaceae</taxon>
        <taxon>Ferrimonas</taxon>
    </lineage>
</organism>
<dbReference type="InterPro" id="IPR011014">
    <property type="entry name" value="MscS_channel_TM-2"/>
</dbReference>
<keyword evidence="4 7" id="KW-0812">Transmembrane</keyword>
<dbReference type="HOGENOM" id="CLU_026710_3_0_6"/>
<dbReference type="InterPro" id="IPR006685">
    <property type="entry name" value="MscS_channel_2nd"/>
</dbReference>
<evidence type="ECO:0000256" key="6">
    <source>
        <dbReference type="ARBA" id="ARBA00023136"/>
    </source>
</evidence>
<feature type="coiled-coil region" evidence="8">
    <location>
        <begin position="23"/>
        <end position="75"/>
    </location>
</feature>
<keyword evidence="6 7" id="KW-0472">Membrane</keyword>
<keyword evidence="7" id="KW-0813">Transport</keyword>
<keyword evidence="5 7" id="KW-1133">Transmembrane helix</keyword>
<evidence type="ECO:0000256" key="10">
    <source>
        <dbReference type="SAM" id="SignalP"/>
    </source>
</evidence>
<comment type="caution">
    <text evidence="7">Lacks conserved residue(s) required for the propagation of feature annotation.</text>
</comment>
<dbReference type="InterPro" id="IPR049278">
    <property type="entry name" value="MS_channel_C"/>
</dbReference>
<evidence type="ECO:0000313" key="15">
    <source>
        <dbReference type="Proteomes" id="UP000006683"/>
    </source>
</evidence>
<comment type="function">
    <text evidence="7">Mechanosensitive channel that participates in the regulation of osmotic pressure changes within the cell, opening in response to stretch forces in the membrane lipid bilayer, without the need for other proteins. Contributes to normal resistance to hypoosmotic shock. Forms an ion channel of 1.0 nanosiemens conductance with a slight preference for anions.</text>
</comment>
<dbReference type="InterPro" id="IPR011066">
    <property type="entry name" value="MscS_channel_C_sf"/>
</dbReference>
<comment type="subunit">
    <text evidence="7">Homoheptamer.</text>
</comment>
<evidence type="ECO:0000256" key="3">
    <source>
        <dbReference type="ARBA" id="ARBA00022475"/>
    </source>
</evidence>
<keyword evidence="10" id="KW-0732">Signal</keyword>
<sequence>MKRIALLVLWFFTVGLMAQEAPNEVAEAVAAEAQAQAQASKESKAAPGIDLNAEYEQVQADIETTSKRVDELEASWEKTQSEMSRDLLQQQAVADTLTMTQRVDAFLGHVEASTVPEERQLGVDVVRAENRFFQSRLELASSGLRKLFEQYEQADGEKQLLILLNIDDFYSYINWLLMERQKNLELLQGWKLDTAKEQRKLNREVTRYAEFMAIYLRTSTRQKELLQREIKTLPAESRSAFEGKVATQDRLVRSAVSNLKEVLVLMEQQGLPVEEYNELIFKTTGNLAEAVVSIGAMRTVLSGLWDDSLNWLKTNLGGILSRLVLFAALMGVAVFISRLVRRGIERAVTHRKAHFSTLVQDFFITVGGNLVVIIGLLFALAQVGLDLTPVLTGLGVAGIVIGFALQDTLSNFASGMMILIYRPFDVGDYVEAGGVAGKVGKMSLVNTTIRTFDNQVFMVPNAKIWGETIKNITSERIRRVDLVFGVAYTDNVEQVEQILEEIVTKHPSVLKTPEHVIRLHVLNESSVDFIVRPWVKTDDYWDVYWDITREVKVRFDQEGITIPFPQRELHVHTITPPPQLPDEPVSLQRSDTGLRAAGEGEDGTL</sequence>
<evidence type="ECO:0000259" key="13">
    <source>
        <dbReference type="Pfam" id="PF21088"/>
    </source>
</evidence>
<dbReference type="STRING" id="550540.Fbal_1694"/>
<dbReference type="Gene3D" id="1.10.287.1260">
    <property type="match status" value="1"/>
</dbReference>
<dbReference type="AlphaFoldDB" id="E1SRE7"/>
<keyword evidence="8" id="KW-0175">Coiled coil</keyword>
<dbReference type="Gene3D" id="2.30.30.60">
    <property type="match status" value="1"/>
</dbReference>
<gene>
    <name evidence="14" type="ordered locus">Fbal_1694</name>
</gene>
<name>E1SRE7_FERBD</name>
<dbReference type="InterPro" id="IPR010920">
    <property type="entry name" value="LSM_dom_sf"/>
</dbReference>
<dbReference type="GO" id="GO:0005886">
    <property type="term" value="C:plasma membrane"/>
    <property type="evidence" value="ECO:0007669"/>
    <property type="project" value="UniProtKB-SubCell"/>
</dbReference>
<evidence type="ECO:0000256" key="7">
    <source>
        <dbReference type="RuleBase" id="RU369025"/>
    </source>
</evidence>
<dbReference type="SUPFAM" id="SSF82689">
    <property type="entry name" value="Mechanosensitive channel protein MscS (YggB), C-terminal domain"/>
    <property type="match status" value="1"/>
</dbReference>
<evidence type="ECO:0000256" key="9">
    <source>
        <dbReference type="SAM" id="MobiDB-lite"/>
    </source>
</evidence>
<dbReference type="OrthoDB" id="9809206at2"/>
<evidence type="ECO:0000259" key="11">
    <source>
        <dbReference type="Pfam" id="PF00924"/>
    </source>
</evidence>
<keyword evidence="3" id="KW-1003">Cell membrane</keyword>
<keyword evidence="15" id="KW-1185">Reference proteome</keyword>
<reference evidence="14 15" key="1">
    <citation type="journal article" date="2010" name="Stand. Genomic Sci.">
        <title>Complete genome sequence of Ferrimonas balearica type strain (PAT).</title>
        <authorList>
            <person name="Nolan M."/>
            <person name="Sikorski J."/>
            <person name="Davenport K."/>
            <person name="Lucas S."/>
            <person name="Glavina Del Rio T."/>
            <person name="Tice H."/>
            <person name="Cheng J."/>
            <person name="Goodwin L."/>
            <person name="Pitluck S."/>
            <person name="Liolios K."/>
            <person name="Ivanova N."/>
            <person name="Mavromatis K."/>
            <person name="Ovchinnikova G."/>
            <person name="Pati A."/>
            <person name="Chen A."/>
            <person name="Palaniappan K."/>
            <person name="Land M."/>
            <person name="Hauser L."/>
            <person name="Chang Y."/>
            <person name="Jeffries C."/>
            <person name="Tapia R."/>
            <person name="Brettin T."/>
            <person name="Detter J."/>
            <person name="Han C."/>
            <person name="Yasawong M."/>
            <person name="Rohde M."/>
            <person name="Tindall B."/>
            <person name="Goker M."/>
            <person name="Woyke T."/>
            <person name="Bristow J."/>
            <person name="Eisen J."/>
            <person name="Markowitz V."/>
            <person name="Hugenholtz P."/>
            <person name="Kyrpides N."/>
            <person name="Klenk H."/>
            <person name="Lapidus A."/>
        </authorList>
    </citation>
    <scope>NUCLEOTIDE SEQUENCE [LARGE SCALE GENOMIC DNA]</scope>
    <source>
        <strain evidence="15">DSM 9799 / CCM 4581 / KCTC 23876 / PAT</strain>
    </source>
</reference>
<dbReference type="Proteomes" id="UP000006683">
    <property type="component" value="Chromosome"/>
</dbReference>
<comment type="similarity">
    <text evidence="2 7">Belongs to the MscS (TC 1.A.23) family.</text>
</comment>
<evidence type="ECO:0000313" key="14">
    <source>
        <dbReference type="EMBL" id="ADN75898.1"/>
    </source>
</evidence>
<feature type="domain" description="Mechanosensitive ion channel transmembrane helices 2/3" evidence="13">
    <location>
        <begin position="370"/>
        <end position="406"/>
    </location>
</feature>
<dbReference type="Pfam" id="PF21082">
    <property type="entry name" value="MS_channel_3rd"/>
    <property type="match status" value="1"/>
</dbReference>
<dbReference type="EMBL" id="CP002209">
    <property type="protein sequence ID" value="ADN75898.1"/>
    <property type="molecule type" value="Genomic_DNA"/>
</dbReference>
<dbReference type="InterPro" id="IPR023408">
    <property type="entry name" value="MscS_beta-dom_sf"/>
</dbReference>
<feature type="transmembrane region" description="Helical" evidence="7">
    <location>
        <begin position="361"/>
        <end position="381"/>
    </location>
</feature>
<feature type="signal peptide" evidence="10">
    <location>
        <begin position="1"/>
        <end position="18"/>
    </location>
</feature>
<feature type="domain" description="Mechanosensitive ion channel MscS C-terminal" evidence="12">
    <location>
        <begin position="480"/>
        <end position="562"/>
    </location>
</feature>
<dbReference type="Pfam" id="PF21088">
    <property type="entry name" value="MS_channel_1st"/>
    <property type="match status" value="1"/>
</dbReference>
<dbReference type="GO" id="GO:0008381">
    <property type="term" value="F:mechanosensitive monoatomic ion channel activity"/>
    <property type="evidence" value="ECO:0007669"/>
    <property type="project" value="InterPro"/>
</dbReference>
<dbReference type="RefSeq" id="WP_013345204.1">
    <property type="nucleotide sequence ID" value="NC_014541.1"/>
</dbReference>
<evidence type="ECO:0000256" key="4">
    <source>
        <dbReference type="ARBA" id="ARBA00022692"/>
    </source>
</evidence>
<dbReference type="KEGG" id="fbl:Fbal_1694"/>
<dbReference type="SUPFAM" id="SSF82861">
    <property type="entry name" value="Mechanosensitive channel protein MscS (YggB), transmembrane region"/>
    <property type="match status" value="1"/>
</dbReference>
<evidence type="ECO:0000256" key="8">
    <source>
        <dbReference type="SAM" id="Coils"/>
    </source>
</evidence>
<dbReference type="PANTHER" id="PTHR30221">
    <property type="entry name" value="SMALL-CONDUCTANCE MECHANOSENSITIVE CHANNEL"/>
    <property type="match status" value="1"/>
</dbReference>
<dbReference type="Gene3D" id="3.30.70.100">
    <property type="match status" value="1"/>
</dbReference>
<dbReference type="PANTHER" id="PTHR30221:SF1">
    <property type="entry name" value="SMALL-CONDUCTANCE MECHANOSENSITIVE CHANNEL"/>
    <property type="match status" value="1"/>
</dbReference>
<dbReference type="Pfam" id="PF00924">
    <property type="entry name" value="MS_channel_2nd"/>
    <property type="match status" value="1"/>
</dbReference>
<accession>E1SRE7</accession>
<protein>
    <recommendedName>
        <fullName evidence="7">Small-conductance mechanosensitive channel</fullName>
    </recommendedName>
</protein>
<dbReference type="eggNOG" id="COG0668">
    <property type="taxonomic scope" value="Bacteria"/>
</dbReference>